<keyword evidence="1" id="KW-0175">Coiled coil</keyword>
<dbReference type="AlphaFoldDB" id="A0A0L0T565"/>
<sequence>MPVSGPTERSLVAAVHPVAPSEPKPLRSSARRPAPPPVRSVSSLYPLTPSRPASTASSVDSDLSETAALGNLIATMATRIASLEQELVQLRGDIQAKEVLLARVEVQRESMVDVPSVEELRSRIAALSEGADESCPVLLIIVFDNGFACRGAVREWTSSEGRAFWRDVRDGYIPETLKADYPDGVRLHVVDHTSSAHLPRTPPLRATPTPSFCVPVRRGIPVSPIKAQPPSVLVPGGGSCADSPMRIKVRSRHGAIVVACHPHDAPGAVIAWLMREGTLDLDDKHGPRPRRLRGPMGAVVDDRVSFQDQGLVGSVVFDLD</sequence>
<name>A0A0L0T565_ALLM3</name>
<evidence type="ECO:0000256" key="2">
    <source>
        <dbReference type="SAM" id="MobiDB-lite"/>
    </source>
</evidence>
<dbReference type="EMBL" id="GG745363">
    <property type="protein sequence ID" value="KNE69890.1"/>
    <property type="molecule type" value="Genomic_DNA"/>
</dbReference>
<dbReference type="OrthoDB" id="5600156at2759"/>
<keyword evidence="4" id="KW-1185">Reference proteome</keyword>
<gene>
    <name evidence="3" type="ORF">AMAG_14737</name>
</gene>
<dbReference type="VEuPathDB" id="FungiDB:AMAG_14737"/>
<dbReference type="SUPFAM" id="SSF102848">
    <property type="entry name" value="NSFL1 (p97 ATPase) cofactor p47, SEP domain"/>
    <property type="match status" value="1"/>
</dbReference>
<reference evidence="4" key="2">
    <citation type="submission" date="2009-11" db="EMBL/GenBank/DDBJ databases">
        <title>The Genome Sequence of Allomyces macrogynus strain ATCC 38327.</title>
        <authorList>
            <consortium name="The Broad Institute Genome Sequencing Platform"/>
            <person name="Russ C."/>
            <person name="Cuomo C."/>
            <person name="Shea T."/>
            <person name="Young S.K."/>
            <person name="Zeng Q."/>
            <person name="Koehrsen M."/>
            <person name="Haas B."/>
            <person name="Borodovsky M."/>
            <person name="Guigo R."/>
            <person name="Alvarado L."/>
            <person name="Berlin A."/>
            <person name="Borenstein D."/>
            <person name="Chen Z."/>
            <person name="Engels R."/>
            <person name="Freedman E."/>
            <person name="Gellesch M."/>
            <person name="Goldberg J."/>
            <person name="Griggs A."/>
            <person name="Gujja S."/>
            <person name="Heiman D."/>
            <person name="Hepburn T."/>
            <person name="Howarth C."/>
            <person name="Jen D."/>
            <person name="Larson L."/>
            <person name="Lewis B."/>
            <person name="Mehta T."/>
            <person name="Park D."/>
            <person name="Pearson M."/>
            <person name="Roberts A."/>
            <person name="Saif S."/>
            <person name="Shenoy N."/>
            <person name="Sisk P."/>
            <person name="Stolte C."/>
            <person name="Sykes S."/>
            <person name="Walk T."/>
            <person name="White J."/>
            <person name="Yandava C."/>
            <person name="Burger G."/>
            <person name="Gray M.W."/>
            <person name="Holland P.W.H."/>
            <person name="King N."/>
            <person name="Lang F.B.F."/>
            <person name="Roger A.J."/>
            <person name="Ruiz-Trillo I."/>
            <person name="Lander E."/>
            <person name="Nusbaum C."/>
        </authorList>
    </citation>
    <scope>NUCLEOTIDE SEQUENCE [LARGE SCALE GENOMIC DNA]</scope>
    <source>
        <strain evidence="4">ATCC 38327</strain>
    </source>
</reference>
<feature type="compositionally biased region" description="Polar residues" evidence="2">
    <location>
        <begin position="51"/>
        <end position="61"/>
    </location>
</feature>
<dbReference type="InterPro" id="IPR036241">
    <property type="entry name" value="NSFL1C_SEP_dom_sf"/>
</dbReference>
<protein>
    <submittedName>
        <fullName evidence="3">Uncharacterized protein</fullName>
    </submittedName>
</protein>
<dbReference type="Proteomes" id="UP000054350">
    <property type="component" value="Unassembled WGS sequence"/>
</dbReference>
<evidence type="ECO:0000313" key="3">
    <source>
        <dbReference type="EMBL" id="KNE69890.1"/>
    </source>
</evidence>
<proteinExistence type="predicted"/>
<organism evidence="3 4">
    <name type="scientific">Allomyces macrogynus (strain ATCC 38327)</name>
    <name type="common">Allomyces javanicus var. macrogynus</name>
    <dbReference type="NCBI Taxonomy" id="578462"/>
    <lineage>
        <taxon>Eukaryota</taxon>
        <taxon>Fungi</taxon>
        <taxon>Fungi incertae sedis</taxon>
        <taxon>Blastocladiomycota</taxon>
        <taxon>Blastocladiomycetes</taxon>
        <taxon>Blastocladiales</taxon>
        <taxon>Blastocladiaceae</taxon>
        <taxon>Allomyces</taxon>
    </lineage>
</organism>
<accession>A0A0L0T565</accession>
<feature type="coiled-coil region" evidence="1">
    <location>
        <begin position="73"/>
        <end position="100"/>
    </location>
</feature>
<evidence type="ECO:0000256" key="1">
    <source>
        <dbReference type="SAM" id="Coils"/>
    </source>
</evidence>
<reference evidence="3 4" key="1">
    <citation type="submission" date="2009-11" db="EMBL/GenBank/DDBJ databases">
        <title>Annotation of Allomyces macrogynus ATCC 38327.</title>
        <authorList>
            <consortium name="The Broad Institute Genome Sequencing Platform"/>
            <person name="Russ C."/>
            <person name="Cuomo C."/>
            <person name="Burger G."/>
            <person name="Gray M.W."/>
            <person name="Holland P.W.H."/>
            <person name="King N."/>
            <person name="Lang F.B.F."/>
            <person name="Roger A.J."/>
            <person name="Ruiz-Trillo I."/>
            <person name="Young S.K."/>
            <person name="Zeng Q."/>
            <person name="Gargeya S."/>
            <person name="Fitzgerald M."/>
            <person name="Haas B."/>
            <person name="Abouelleil A."/>
            <person name="Alvarado L."/>
            <person name="Arachchi H.M."/>
            <person name="Berlin A."/>
            <person name="Chapman S.B."/>
            <person name="Gearin G."/>
            <person name="Goldberg J."/>
            <person name="Griggs A."/>
            <person name="Gujja S."/>
            <person name="Hansen M."/>
            <person name="Heiman D."/>
            <person name="Howarth C."/>
            <person name="Larimer J."/>
            <person name="Lui A."/>
            <person name="MacDonald P.J.P."/>
            <person name="McCowen C."/>
            <person name="Montmayeur A."/>
            <person name="Murphy C."/>
            <person name="Neiman D."/>
            <person name="Pearson M."/>
            <person name="Priest M."/>
            <person name="Roberts A."/>
            <person name="Saif S."/>
            <person name="Shea T."/>
            <person name="Sisk P."/>
            <person name="Stolte C."/>
            <person name="Sykes S."/>
            <person name="Wortman J."/>
            <person name="Nusbaum C."/>
            <person name="Birren B."/>
        </authorList>
    </citation>
    <scope>NUCLEOTIDE SEQUENCE [LARGE SCALE GENOMIC DNA]</scope>
    <source>
        <strain evidence="3 4">ATCC 38327</strain>
    </source>
</reference>
<evidence type="ECO:0000313" key="4">
    <source>
        <dbReference type="Proteomes" id="UP000054350"/>
    </source>
</evidence>
<feature type="region of interest" description="Disordered" evidence="2">
    <location>
        <begin position="1"/>
        <end position="61"/>
    </location>
</feature>